<protein>
    <recommendedName>
        <fullName evidence="5">Cell wall synthesis protein Wag31</fullName>
    </recommendedName>
</protein>
<dbReference type="STRING" id="1737425.GCA_900049755_00158"/>
<dbReference type="AlphaFoldDB" id="A0A2Z3YV53"/>
<keyword evidence="1" id="KW-0175">Coiled coil</keyword>
<dbReference type="Proteomes" id="UP000247696">
    <property type="component" value="Chromosome"/>
</dbReference>
<name>A0A2Z3YV53_9CORY</name>
<keyword evidence="4" id="KW-1185">Reference proteome</keyword>
<accession>A0A2Z3YV53</accession>
<proteinExistence type="predicted"/>
<dbReference type="CDD" id="cd06503">
    <property type="entry name" value="ATP-synt_Fo_b"/>
    <property type="match status" value="1"/>
</dbReference>
<feature type="region of interest" description="Disordered" evidence="2">
    <location>
        <begin position="239"/>
        <end position="287"/>
    </location>
</feature>
<dbReference type="KEGG" id="cpre:Csp1_11270"/>
<evidence type="ECO:0000313" key="3">
    <source>
        <dbReference type="EMBL" id="AWT25927.1"/>
    </source>
</evidence>
<reference evidence="4" key="1">
    <citation type="submission" date="2017-11" db="EMBL/GenBank/DDBJ databases">
        <title>Otitis media/interna in a cat caused by the recently described species Corynebacterium provencense.</title>
        <authorList>
            <person name="Kittl S."/>
            <person name="Brodard I."/>
            <person name="Rychener L."/>
            <person name="Jores J."/>
            <person name="Roosje P."/>
            <person name="Gobeli Brawand S."/>
        </authorList>
    </citation>
    <scope>NUCLEOTIDE SEQUENCE [LARGE SCALE GENOMIC DNA]</scope>
    <source>
        <strain evidence="4">17KM38</strain>
    </source>
</reference>
<dbReference type="EMBL" id="CP024988">
    <property type="protein sequence ID" value="AWT25927.1"/>
    <property type="molecule type" value="Genomic_DNA"/>
</dbReference>
<gene>
    <name evidence="3" type="ORF">Csp1_11270</name>
</gene>
<evidence type="ECO:0008006" key="5">
    <source>
        <dbReference type="Google" id="ProtNLM"/>
    </source>
</evidence>
<evidence type="ECO:0000313" key="4">
    <source>
        <dbReference type="Proteomes" id="UP000247696"/>
    </source>
</evidence>
<organism evidence="3 4">
    <name type="scientific">Corynebacterium provencense</name>
    <dbReference type="NCBI Taxonomy" id="1737425"/>
    <lineage>
        <taxon>Bacteria</taxon>
        <taxon>Bacillati</taxon>
        <taxon>Actinomycetota</taxon>
        <taxon>Actinomycetes</taxon>
        <taxon>Mycobacteriales</taxon>
        <taxon>Corynebacteriaceae</taxon>
        <taxon>Corynebacterium</taxon>
    </lineage>
</organism>
<feature type="compositionally biased region" description="Basic and acidic residues" evidence="2">
    <location>
        <begin position="258"/>
        <end position="287"/>
    </location>
</feature>
<evidence type="ECO:0000256" key="2">
    <source>
        <dbReference type="SAM" id="MobiDB-lite"/>
    </source>
</evidence>
<feature type="coiled-coil region" evidence="1">
    <location>
        <begin position="74"/>
        <end position="152"/>
    </location>
</feature>
<sequence>MSPDEPDNRACHSVVAGQFSGMLAVMYKTFEGIDQLQNMVERAYGVPMTANCMVPRGEAAELLDMIRNSIPGDLDDAQDVLDREDAILSEAEDKASALVAEAEAERDRILDETRQRAEDMIADAEERAQSTVARAEAEAVRLEEDARREYLETTSRADAEKARLIEEGNNLYDRAVNEGIAEQRRLVSESEVVREADAEARRIIESAHADSDRLRRECDQYVDSTLAQFEESLNGSLRTVSRDRSALRKGAGVSGNRYPREPRDGRADGWGDGRGDAEPRGERGSRL</sequence>
<evidence type="ECO:0000256" key="1">
    <source>
        <dbReference type="SAM" id="Coils"/>
    </source>
</evidence>